<organism evidence="2 3">
    <name type="scientific">Bacillus chungangensis</name>
    <dbReference type="NCBI Taxonomy" id="587633"/>
    <lineage>
        <taxon>Bacteria</taxon>
        <taxon>Bacillati</taxon>
        <taxon>Bacillota</taxon>
        <taxon>Bacilli</taxon>
        <taxon>Bacillales</taxon>
        <taxon>Bacillaceae</taxon>
        <taxon>Bacillus</taxon>
    </lineage>
</organism>
<feature type="transmembrane region" description="Helical" evidence="1">
    <location>
        <begin position="22"/>
        <end position="42"/>
    </location>
</feature>
<keyword evidence="3" id="KW-1185">Reference proteome</keyword>
<evidence type="ECO:0000313" key="3">
    <source>
        <dbReference type="Proteomes" id="UP001223586"/>
    </source>
</evidence>
<evidence type="ECO:0000313" key="2">
    <source>
        <dbReference type="EMBL" id="MDQ0176241.1"/>
    </source>
</evidence>
<name>A0ABT9WSH5_9BACI</name>
<keyword evidence="1" id="KW-1133">Transmembrane helix</keyword>
<proteinExistence type="predicted"/>
<evidence type="ECO:0000256" key="1">
    <source>
        <dbReference type="SAM" id="Phobius"/>
    </source>
</evidence>
<sequence>MDVMVFLTSEYRVKKLPCYQKLWMYPIAYILKYIAIGVTFMADKFDERVTYEILTKTTYEGKVRSHIKLLTKLR</sequence>
<accession>A0ABT9WSH5</accession>
<protein>
    <submittedName>
        <fullName evidence="2">Uncharacterized protein</fullName>
    </submittedName>
</protein>
<keyword evidence="1" id="KW-0472">Membrane</keyword>
<reference evidence="2 3" key="1">
    <citation type="submission" date="2023-07" db="EMBL/GenBank/DDBJ databases">
        <title>Genomic Encyclopedia of Type Strains, Phase IV (KMG-IV): sequencing the most valuable type-strain genomes for metagenomic binning, comparative biology and taxonomic classification.</title>
        <authorList>
            <person name="Goeker M."/>
        </authorList>
    </citation>
    <scope>NUCLEOTIDE SEQUENCE [LARGE SCALE GENOMIC DNA]</scope>
    <source>
        <strain evidence="2 3">DSM 23837</strain>
    </source>
</reference>
<dbReference type="EMBL" id="JAUSTT010000011">
    <property type="protein sequence ID" value="MDQ0176241.1"/>
    <property type="molecule type" value="Genomic_DNA"/>
</dbReference>
<keyword evidence="1" id="KW-0812">Transmembrane</keyword>
<gene>
    <name evidence="2" type="ORF">J2S08_002078</name>
</gene>
<dbReference type="Proteomes" id="UP001223586">
    <property type="component" value="Unassembled WGS sequence"/>
</dbReference>
<comment type="caution">
    <text evidence="2">The sequence shown here is derived from an EMBL/GenBank/DDBJ whole genome shotgun (WGS) entry which is preliminary data.</text>
</comment>